<dbReference type="AlphaFoldDB" id="A0A1H4BQV9"/>
<evidence type="ECO:0000313" key="2">
    <source>
        <dbReference type="EMBL" id="SEA50474.1"/>
    </source>
</evidence>
<feature type="domain" description="Glutaredoxin" evidence="1">
    <location>
        <begin position="50"/>
        <end position="107"/>
    </location>
</feature>
<protein>
    <submittedName>
        <fullName evidence="2">Glutaredoxin</fullName>
    </submittedName>
</protein>
<evidence type="ECO:0000313" key="3">
    <source>
        <dbReference type="Proteomes" id="UP000198773"/>
    </source>
</evidence>
<dbReference type="Proteomes" id="UP000198773">
    <property type="component" value="Unassembled WGS sequence"/>
</dbReference>
<evidence type="ECO:0000259" key="1">
    <source>
        <dbReference type="Pfam" id="PF00462"/>
    </source>
</evidence>
<organism evidence="2 3">
    <name type="scientific">Alkalimonas amylolytica</name>
    <dbReference type="NCBI Taxonomy" id="152573"/>
    <lineage>
        <taxon>Bacteria</taxon>
        <taxon>Pseudomonadati</taxon>
        <taxon>Pseudomonadota</taxon>
        <taxon>Gammaproteobacteria</taxon>
        <taxon>Alkalimonas</taxon>
    </lineage>
</organism>
<dbReference type="RefSeq" id="WP_091341890.1">
    <property type="nucleotide sequence ID" value="NZ_FNRM01000003.1"/>
</dbReference>
<dbReference type="InterPro" id="IPR002109">
    <property type="entry name" value="Glutaredoxin"/>
</dbReference>
<dbReference type="STRING" id="152573.SAMN04488051_103477"/>
<dbReference type="SUPFAM" id="SSF52833">
    <property type="entry name" value="Thioredoxin-like"/>
    <property type="match status" value="1"/>
</dbReference>
<dbReference type="PROSITE" id="PS00195">
    <property type="entry name" value="GLUTAREDOXIN_1"/>
    <property type="match status" value="1"/>
</dbReference>
<accession>A0A1H4BQV9</accession>
<dbReference type="Gene3D" id="3.40.30.10">
    <property type="entry name" value="Glutaredoxin"/>
    <property type="match status" value="1"/>
</dbReference>
<dbReference type="OrthoDB" id="9793736at2"/>
<dbReference type="EMBL" id="FNRM01000003">
    <property type="protein sequence ID" value="SEA50474.1"/>
    <property type="molecule type" value="Genomic_DNA"/>
</dbReference>
<gene>
    <name evidence="2" type="ORF">SAMN04488051_103477</name>
</gene>
<dbReference type="Pfam" id="PF00462">
    <property type="entry name" value="Glutaredoxin"/>
    <property type="match status" value="1"/>
</dbReference>
<dbReference type="InterPro" id="IPR036249">
    <property type="entry name" value="Thioredoxin-like_sf"/>
</dbReference>
<proteinExistence type="predicted"/>
<reference evidence="2 3" key="1">
    <citation type="submission" date="2016-10" db="EMBL/GenBank/DDBJ databases">
        <authorList>
            <person name="de Groot N.N."/>
        </authorList>
    </citation>
    <scope>NUCLEOTIDE SEQUENCE [LARGE SCALE GENOMIC DNA]</scope>
    <source>
        <strain evidence="2 3">CGMCC 1.3430</strain>
    </source>
</reference>
<sequence length="130" mass="15207">MRVVVRLFFRSIRLIVTPFLLLTEKLSTPTPIKRDPSAQLEVDQACQQLVMYQFLACPFCIKVRKEIARLNLNIEKRDAQHNAAHRAELEAGGGRVKVPCLRIENEHKEVRWLYESNDIMAYLQQQFEPK</sequence>
<keyword evidence="3" id="KW-1185">Reference proteome</keyword>
<dbReference type="PROSITE" id="PS51354">
    <property type="entry name" value="GLUTAREDOXIN_2"/>
    <property type="match status" value="1"/>
</dbReference>
<dbReference type="InterPro" id="IPR011767">
    <property type="entry name" value="GLR_AS"/>
</dbReference>
<name>A0A1H4BQV9_ALKAM</name>